<dbReference type="RefSeq" id="WP_169655957.1">
    <property type="nucleotide sequence ID" value="NZ_JABANE010000013.1"/>
</dbReference>
<dbReference type="InterPro" id="IPR025112">
    <property type="entry name" value="PCMD"/>
</dbReference>
<accession>A0A7X9P2U1</accession>
<organism evidence="3 4">
    <name type="scientific">Flammeovirga aprica JL-4</name>
    <dbReference type="NCBI Taxonomy" id="694437"/>
    <lineage>
        <taxon>Bacteria</taxon>
        <taxon>Pseudomonadati</taxon>
        <taxon>Bacteroidota</taxon>
        <taxon>Cytophagia</taxon>
        <taxon>Cytophagales</taxon>
        <taxon>Flammeovirgaceae</taxon>
        <taxon>Flammeovirga</taxon>
    </lineage>
</organism>
<dbReference type="Gene3D" id="2.60.40.2340">
    <property type="match status" value="1"/>
</dbReference>
<proteinExistence type="predicted"/>
<feature type="chain" id="PRO_5031030208" description="Putative carbohydrate metabolism domain-containing protein" evidence="1">
    <location>
        <begin position="21"/>
        <end position="366"/>
    </location>
</feature>
<dbReference type="AlphaFoldDB" id="A0A7X9P2U1"/>
<dbReference type="Pfam" id="PF13201">
    <property type="entry name" value="PCMD"/>
    <property type="match status" value="1"/>
</dbReference>
<keyword evidence="4" id="KW-1185">Reference proteome</keyword>
<dbReference type="PROSITE" id="PS51257">
    <property type="entry name" value="PROKAR_LIPOPROTEIN"/>
    <property type="match status" value="1"/>
</dbReference>
<evidence type="ECO:0000259" key="2">
    <source>
        <dbReference type="Pfam" id="PF13201"/>
    </source>
</evidence>
<dbReference type="Gene3D" id="2.60.120.890">
    <property type="entry name" value="BT2081, beta-jelly-roll domain"/>
    <property type="match status" value="1"/>
</dbReference>
<dbReference type="Proteomes" id="UP000576082">
    <property type="component" value="Unassembled WGS sequence"/>
</dbReference>
<gene>
    <name evidence="3" type="ORF">HHU12_06545</name>
</gene>
<evidence type="ECO:0000313" key="4">
    <source>
        <dbReference type="Proteomes" id="UP000576082"/>
    </source>
</evidence>
<evidence type="ECO:0000256" key="1">
    <source>
        <dbReference type="SAM" id="SignalP"/>
    </source>
</evidence>
<name>A0A7X9P2U1_9BACT</name>
<evidence type="ECO:0000313" key="3">
    <source>
        <dbReference type="EMBL" id="NME67619.1"/>
    </source>
</evidence>
<dbReference type="EMBL" id="JABANE010000013">
    <property type="protein sequence ID" value="NME67619.1"/>
    <property type="molecule type" value="Genomic_DNA"/>
</dbReference>
<reference evidence="3 4" key="1">
    <citation type="submission" date="2020-04" db="EMBL/GenBank/DDBJ databases">
        <title>Flammeovirga sp. SR4, a novel species isolated from seawater.</title>
        <authorList>
            <person name="Wang X."/>
        </authorList>
    </citation>
    <scope>NUCLEOTIDE SEQUENCE [LARGE SCALE GENOMIC DNA]</scope>
    <source>
        <strain evidence="3 4">ATCC 23126</strain>
    </source>
</reference>
<feature type="domain" description="Putative carbohydrate metabolism" evidence="2">
    <location>
        <begin position="127"/>
        <end position="364"/>
    </location>
</feature>
<dbReference type="InterPro" id="IPR038653">
    <property type="entry name" value="Put_CMD_sf"/>
</dbReference>
<feature type="signal peptide" evidence="1">
    <location>
        <begin position="1"/>
        <end position="20"/>
    </location>
</feature>
<keyword evidence="1" id="KW-0732">Signal</keyword>
<protein>
    <recommendedName>
        <fullName evidence="2">Putative carbohydrate metabolism domain-containing protein</fullName>
    </recommendedName>
</protein>
<sequence length="366" mass="40517">MMKILRFTILSALVFSLSSCIDWDYFGLSPKAEITAFEVEGQSGTSQIDSLNREILVPVNESVNLDSLKTTNITISSLASVEPMVGEVQNFSDTVIYVVTAEDGSKVNWKVKAFRQTSEIQIENSNFDSWYETEVTWLFNKYTYNTPTPQSDVLTSRIWDTANRGAVASFVDGGNTTPQDRDGGKYAQLESIKVPIYNIAAASLFTGYFTDDLPPDAANPRNNTKFGITFGSRPVSFSVEYRYKPGTEYYENQNPATGDDQCDIYVILQKRVDGQRYRLGTAWHRSGDAVTDWTALNLDIHYGELPAGSPAFMGLNQNAGEEEVGFADPNDIPTHILIVFSSSALGDTFTGAIGSTLDIDNFKLNY</sequence>
<comment type="caution">
    <text evidence="3">The sequence shown here is derived from an EMBL/GenBank/DDBJ whole genome shotgun (WGS) entry which is preliminary data.</text>
</comment>